<dbReference type="InterPro" id="IPR016047">
    <property type="entry name" value="M23ase_b-sheet_dom"/>
</dbReference>
<dbReference type="InterPro" id="IPR011055">
    <property type="entry name" value="Dup_hybrid_motif"/>
</dbReference>
<evidence type="ECO:0000259" key="3">
    <source>
        <dbReference type="Pfam" id="PF01551"/>
    </source>
</evidence>
<dbReference type="CDD" id="cd12797">
    <property type="entry name" value="M23_peptidase"/>
    <property type="match status" value="1"/>
</dbReference>
<proteinExistence type="predicted"/>
<dbReference type="PANTHER" id="PTHR21666">
    <property type="entry name" value="PEPTIDASE-RELATED"/>
    <property type="match status" value="1"/>
</dbReference>
<protein>
    <recommendedName>
        <fullName evidence="3">M23ase beta-sheet core domain-containing protein</fullName>
    </recommendedName>
</protein>
<keyword evidence="1" id="KW-0732">Signal</keyword>
<dbReference type="Gene3D" id="2.70.70.10">
    <property type="entry name" value="Glucose Permease (Domain IIA)"/>
    <property type="match status" value="1"/>
</dbReference>
<dbReference type="AlphaFoldDB" id="A0A1W9S0B4"/>
<comment type="caution">
    <text evidence="4">The sequence shown here is derived from an EMBL/GenBank/DDBJ whole genome shotgun (WGS) entry which is preliminary data.</text>
</comment>
<keyword evidence="2" id="KW-0472">Membrane</keyword>
<name>A0A1W9S0B4_9BACT</name>
<evidence type="ECO:0000256" key="2">
    <source>
        <dbReference type="SAM" id="Phobius"/>
    </source>
</evidence>
<dbReference type="EMBL" id="NATQ01000096">
    <property type="protein sequence ID" value="OQX90145.1"/>
    <property type="molecule type" value="Genomic_DNA"/>
</dbReference>
<organism evidence="4 5">
    <name type="scientific">Candidatus Coatesbacteria bacterium 4484_99</name>
    <dbReference type="NCBI Taxonomy" id="1970774"/>
    <lineage>
        <taxon>Bacteria</taxon>
        <taxon>Candidatus Coatesiibacteriota</taxon>
    </lineage>
</organism>
<feature type="domain" description="M23ase beta-sheet core" evidence="3">
    <location>
        <begin position="207"/>
        <end position="275"/>
    </location>
</feature>
<dbReference type="SUPFAM" id="SSF51261">
    <property type="entry name" value="Duplicated hybrid motif"/>
    <property type="match status" value="1"/>
</dbReference>
<keyword evidence="2" id="KW-0812">Transmembrane</keyword>
<dbReference type="PANTHER" id="PTHR21666:SF289">
    <property type="entry name" value="L-ALA--D-GLU ENDOPEPTIDASE"/>
    <property type="match status" value="1"/>
</dbReference>
<evidence type="ECO:0000256" key="1">
    <source>
        <dbReference type="ARBA" id="ARBA00022729"/>
    </source>
</evidence>
<dbReference type="GO" id="GO:0004222">
    <property type="term" value="F:metalloendopeptidase activity"/>
    <property type="evidence" value="ECO:0007669"/>
    <property type="project" value="TreeGrafter"/>
</dbReference>
<gene>
    <name evidence="4" type="ORF">B6D57_04605</name>
</gene>
<dbReference type="Pfam" id="PF01551">
    <property type="entry name" value="Peptidase_M23"/>
    <property type="match status" value="1"/>
</dbReference>
<feature type="transmembrane region" description="Helical" evidence="2">
    <location>
        <begin position="41"/>
        <end position="62"/>
    </location>
</feature>
<dbReference type="Proteomes" id="UP000192611">
    <property type="component" value="Unassembled WGS sequence"/>
</dbReference>
<evidence type="ECO:0000313" key="4">
    <source>
        <dbReference type="EMBL" id="OQX90145.1"/>
    </source>
</evidence>
<keyword evidence="2" id="KW-1133">Transmembrane helix</keyword>
<feature type="non-terminal residue" evidence="4">
    <location>
        <position position="275"/>
    </location>
</feature>
<reference evidence="5" key="1">
    <citation type="submission" date="2017-03" db="EMBL/GenBank/DDBJ databases">
        <title>Novel pathways for hydrocarbon cycling and metabolic interdependencies in hydrothermal sediment communities.</title>
        <authorList>
            <person name="Dombrowski N."/>
            <person name="Seitz K."/>
            <person name="Teske A."/>
            <person name="Baker B."/>
        </authorList>
    </citation>
    <scope>NUCLEOTIDE SEQUENCE [LARGE SCALE GENOMIC DNA]</scope>
</reference>
<evidence type="ECO:0000313" key="5">
    <source>
        <dbReference type="Proteomes" id="UP000192611"/>
    </source>
</evidence>
<dbReference type="InterPro" id="IPR050570">
    <property type="entry name" value="Cell_wall_metabolism_enzyme"/>
</dbReference>
<accession>A0A1W9S0B4</accession>
<sequence>MFVIFDMRIYRYLKELYQKRITIILSPRFVNRSFTFTINKLTIMILIVSFTAFLGANVYFGFSYSDRISLNSKLQYLKMTEIARTQNINHLSEKVDTLNQELEKRLEFSENIRLLYDEESILNRIENIAVGGKLEGADAELMRDIRLSKLSQLYQKVKIGYSAEETLKKKVELQNRIWKYTPTLKPTGGPIVSGFGYRRNPLGGGIQFHRGIDIVMPYGAPVVASADGVVETAGMKSGYGLVVVIKHRFGFKTRYAHLSKLLVKEGDAVTRGQVV</sequence>